<dbReference type="AlphaFoldDB" id="A0A0B0MPG0"/>
<accession>A0A0B0MPG0</accession>
<evidence type="ECO:0000313" key="2">
    <source>
        <dbReference type="Proteomes" id="UP000032142"/>
    </source>
</evidence>
<protein>
    <submittedName>
        <fullName evidence="1">Uncharacterized protein</fullName>
    </submittedName>
</protein>
<reference evidence="2" key="1">
    <citation type="submission" date="2014-09" db="EMBL/GenBank/DDBJ databases">
        <authorList>
            <person name="Mudge J."/>
            <person name="Ramaraj T."/>
            <person name="Lindquist I.E."/>
            <person name="Bharti A.K."/>
            <person name="Sundararajan A."/>
            <person name="Cameron C.T."/>
            <person name="Woodward J.E."/>
            <person name="May G.D."/>
            <person name="Brubaker C."/>
            <person name="Broadhvest J."/>
            <person name="Wilkins T.A."/>
        </authorList>
    </citation>
    <scope>NUCLEOTIDE SEQUENCE</scope>
    <source>
        <strain evidence="2">cv. AKA8401</strain>
    </source>
</reference>
<gene>
    <name evidence="1" type="ORF">F383_25965</name>
</gene>
<dbReference type="Proteomes" id="UP000032142">
    <property type="component" value="Unassembled WGS sequence"/>
</dbReference>
<comment type="caution">
    <text evidence="1">The sequence shown here is derived from an EMBL/GenBank/DDBJ whole genome shotgun (WGS) entry which is preliminary data.</text>
</comment>
<organism evidence="1 2">
    <name type="scientific">Gossypium arboreum</name>
    <name type="common">Tree cotton</name>
    <name type="synonym">Gossypium nanking</name>
    <dbReference type="NCBI Taxonomy" id="29729"/>
    <lineage>
        <taxon>Eukaryota</taxon>
        <taxon>Viridiplantae</taxon>
        <taxon>Streptophyta</taxon>
        <taxon>Embryophyta</taxon>
        <taxon>Tracheophyta</taxon>
        <taxon>Spermatophyta</taxon>
        <taxon>Magnoliopsida</taxon>
        <taxon>eudicotyledons</taxon>
        <taxon>Gunneridae</taxon>
        <taxon>Pentapetalae</taxon>
        <taxon>rosids</taxon>
        <taxon>malvids</taxon>
        <taxon>Malvales</taxon>
        <taxon>Malvaceae</taxon>
        <taxon>Malvoideae</taxon>
        <taxon>Gossypium</taxon>
    </lineage>
</organism>
<keyword evidence="2" id="KW-1185">Reference proteome</keyword>
<sequence length="57" mass="6197">MKDIKAIVSSRIVEVHHHTIESHFGSSMAKAHGCVASRVAQVRLDHGQGTQAYLVAM</sequence>
<proteinExistence type="predicted"/>
<evidence type="ECO:0000313" key="1">
    <source>
        <dbReference type="EMBL" id="KHG02247.1"/>
    </source>
</evidence>
<dbReference type="EMBL" id="JRRC01253145">
    <property type="protein sequence ID" value="KHG02247.1"/>
    <property type="molecule type" value="Genomic_DNA"/>
</dbReference>
<name>A0A0B0MPG0_GOSAR</name>